<dbReference type="GO" id="GO:0005886">
    <property type="term" value="C:plasma membrane"/>
    <property type="evidence" value="ECO:0007669"/>
    <property type="project" value="UniProtKB-SubCell"/>
</dbReference>
<evidence type="ECO:0000259" key="8">
    <source>
        <dbReference type="Pfam" id="PF02687"/>
    </source>
</evidence>
<dbReference type="Proteomes" id="UP000008460">
    <property type="component" value="Chromosome"/>
</dbReference>
<feature type="domain" description="MacB-like periplasmic core" evidence="9">
    <location>
        <begin position="23"/>
        <end position="237"/>
    </location>
</feature>
<evidence type="ECO:0000313" key="10">
    <source>
        <dbReference type="EMBL" id="AEE45281.1"/>
    </source>
</evidence>
<dbReference type="InterPro" id="IPR003838">
    <property type="entry name" value="ABC3_permease_C"/>
</dbReference>
<dbReference type="PANTHER" id="PTHR30572:SF4">
    <property type="entry name" value="ABC TRANSPORTER PERMEASE YTRF"/>
    <property type="match status" value="1"/>
</dbReference>
<evidence type="ECO:0000256" key="4">
    <source>
        <dbReference type="ARBA" id="ARBA00022989"/>
    </source>
</evidence>
<feature type="transmembrane region" description="Helical" evidence="7">
    <location>
        <begin position="280"/>
        <end position="305"/>
    </location>
</feature>
<dbReference type="RefSeq" id="WP_013770307.1">
    <property type="nucleotide sequence ID" value="NC_015514.1"/>
</dbReference>
<reference evidence="10 11" key="1">
    <citation type="submission" date="2011-04" db="EMBL/GenBank/DDBJ databases">
        <title>Complete sequence of Cellulomonas fimi ATCC 484.</title>
        <authorList>
            <consortium name="US DOE Joint Genome Institute"/>
            <person name="Lucas S."/>
            <person name="Han J."/>
            <person name="Lapidus A."/>
            <person name="Cheng J.-F."/>
            <person name="Goodwin L."/>
            <person name="Pitluck S."/>
            <person name="Peters L."/>
            <person name="Chertkov O."/>
            <person name="Detter J.C."/>
            <person name="Han C."/>
            <person name="Tapia R."/>
            <person name="Land M."/>
            <person name="Hauser L."/>
            <person name="Kyrpides N."/>
            <person name="Ivanova N."/>
            <person name="Ovchinnikova G."/>
            <person name="Pagani I."/>
            <person name="Mead D."/>
            <person name="Brumm P."/>
            <person name="Woyke T."/>
        </authorList>
    </citation>
    <scope>NUCLEOTIDE SEQUENCE [LARGE SCALE GENOMIC DNA]</scope>
    <source>
        <strain evidence="11">ATCC 484 / DSM 20113 / JCM 1341 / NBRC 15513 / NCIMB 8980 / NCTC 7547</strain>
    </source>
</reference>
<keyword evidence="2" id="KW-1003">Cell membrane</keyword>
<dbReference type="KEGG" id="cfi:Celf_1146"/>
<keyword evidence="3 7" id="KW-0812">Transmembrane</keyword>
<comment type="similarity">
    <text evidence="6">Belongs to the ABC-4 integral membrane protein family.</text>
</comment>
<dbReference type="Pfam" id="PF12704">
    <property type="entry name" value="MacB_PCD"/>
    <property type="match status" value="1"/>
</dbReference>
<dbReference type="AlphaFoldDB" id="F4H360"/>
<evidence type="ECO:0000256" key="6">
    <source>
        <dbReference type="ARBA" id="ARBA00038076"/>
    </source>
</evidence>
<feature type="transmembrane region" description="Helical" evidence="7">
    <location>
        <begin position="325"/>
        <end position="352"/>
    </location>
</feature>
<feature type="transmembrane region" description="Helical" evidence="7">
    <location>
        <begin position="22"/>
        <end position="46"/>
    </location>
</feature>
<evidence type="ECO:0000256" key="5">
    <source>
        <dbReference type="ARBA" id="ARBA00023136"/>
    </source>
</evidence>
<evidence type="ECO:0000256" key="7">
    <source>
        <dbReference type="SAM" id="Phobius"/>
    </source>
</evidence>
<dbReference type="InterPro" id="IPR025857">
    <property type="entry name" value="MacB_PCD"/>
</dbReference>
<name>F4H360_CELFA</name>
<evidence type="ECO:0000256" key="2">
    <source>
        <dbReference type="ARBA" id="ARBA00022475"/>
    </source>
</evidence>
<evidence type="ECO:0000256" key="3">
    <source>
        <dbReference type="ARBA" id="ARBA00022692"/>
    </source>
</evidence>
<dbReference type="eggNOG" id="COG0577">
    <property type="taxonomic scope" value="Bacteria"/>
</dbReference>
<organism evidence="10 11">
    <name type="scientific">Cellulomonas fimi (strain ATCC 484 / DSM 20113 / JCM 1341 / CCUG 24087 / LMG 16345 / NBRC 15513 / NCIMB 8980 / NCTC 7547 / NRS-133)</name>
    <dbReference type="NCBI Taxonomy" id="590998"/>
    <lineage>
        <taxon>Bacteria</taxon>
        <taxon>Bacillati</taxon>
        <taxon>Actinomycetota</taxon>
        <taxon>Actinomycetes</taxon>
        <taxon>Micrococcales</taxon>
        <taxon>Cellulomonadaceae</taxon>
        <taxon>Cellulomonas</taxon>
    </lineage>
</organism>
<feature type="transmembrane region" description="Helical" evidence="7">
    <location>
        <begin position="372"/>
        <end position="399"/>
    </location>
</feature>
<evidence type="ECO:0000313" key="11">
    <source>
        <dbReference type="Proteomes" id="UP000008460"/>
    </source>
</evidence>
<dbReference type="PANTHER" id="PTHR30572">
    <property type="entry name" value="MEMBRANE COMPONENT OF TRANSPORTER-RELATED"/>
    <property type="match status" value="1"/>
</dbReference>
<sequence>MTGVVGALVEAWDELRIHKLRVLLALVGVACAVTAITGVTAAVAMMKQAFDEQSERMNGRSVTVTFDAWPMSENPEGTVETLDAQYATALERYGIEYASRSQYVEVEARFPDGTQRVQVQAVDPELAVLRRLVPQSGRWFTDADAEAYAPTLVVNESFLRALGHSDLSGRPTVELGGATPVTATVVGVTADDWPDMPPTAYVLYDQYARWLSGSRPGAEGGPSLMSGQAAPQLLVWVPRTEHRALQEQIRRDVRASMPGWDVQSYDNDFDQGGIDAAAKWVGIGVGGFALLLGGLGLVNIALVTVRYRIREIGIRRSFGATSGRVFFGVMLESVVATVVAGLVGVVLAVAIIKNLPVERVFGGQIQDMPPFPFSAALVGMAAATAVGALAGLIPATFAVRVKVIDAIRY</sequence>
<dbReference type="InterPro" id="IPR050250">
    <property type="entry name" value="Macrolide_Exporter_MacB"/>
</dbReference>
<evidence type="ECO:0000256" key="1">
    <source>
        <dbReference type="ARBA" id="ARBA00004651"/>
    </source>
</evidence>
<protein>
    <recommendedName>
        <fullName evidence="12">ABC3 transporter permease protein domain-containing protein</fullName>
    </recommendedName>
</protein>
<dbReference type="Pfam" id="PF02687">
    <property type="entry name" value="FtsX"/>
    <property type="match status" value="1"/>
</dbReference>
<evidence type="ECO:0000259" key="9">
    <source>
        <dbReference type="Pfam" id="PF12704"/>
    </source>
</evidence>
<keyword evidence="5 7" id="KW-0472">Membrane</keyword>
<dbReference type="STRING" id="590998.Celf_1146"/>
<proteinExistence type="inferred from homology"/>
<keyword evidence="4 7" id="KW-1133">Transmembrane helix</keyword>
<dbReference type="EMBL" id="CP002666">
    <property type="protein sequence ID" value="AEE45281.1"/>
    <property type="molecule type" value="Genomic_DNA"/>
</dbReference>
<feature type="domain" description="ABC3 transporter permease C-terminal" evidence="8">
    <location>
        <begin position="285"/>
        <end position="400"/>
    </location>
</feature>
<dbReference type="GO" id="GO:0022857">
    <property type="term" value="F:transmembrane transporter activity"/>
    <property type="evidence" value="ECO:0007669"/>
    <property type="project" value="TreeGrafter"/>
</dbReference>
<dbReference type="HOGENOM" id="CLU_682953_0_0_11"/>
<gene>
    <name evidence="10" type="ordered locus">Celf_1146</name>
</gene>
<evidence type="ECO:0008006" key="12">
    <source>
        <dbReference type="Google" id="ProtNLM"/>
    </source>
</evidence>
<comment type="subcellular location">
    <subcellularLocation>
        <location evidence="1">Cell membrane</location>
        <topology evidence="1">Multi-pass membrane protein</topology>
    </subcellularLocation>
</comment>
<accession>F4H360</accession>
<keyword evidence="11" id="KW-1185">Reference proteome</keyword>